<keyword evidence="2" id="KW-1133">Transmembrane helix</keyword>
<evidence type="ECO:0000259" key="3">
    <source>
        <dbReference type="Pfam" id="PF10337"/>
    </source>
</evidence>
<reference evidence="4" key="1">
    <citation type="submission" date="2023-03" db="EMBL/GenBank/DDBJ databases">
        <title>Massive genome expansion in bonnet fungi (Mycena s.s.) driven by repeated elements and novel gene families across ecological guilds.</title>
        <authorList>
            <consortium name="Lawrence Berkeley National Laboratory"/>
            <person name="Harder C.B."/>
            <person name="Miyauchi S."/>
            <person name="Viragh M."/>
            <person name="Kuo A."/>
            <person name="Thoen E."/>
            <person name="Andreopoulos B."/>
            <person name="Lu D."/>
            <person name="Skrede I."/>
            <person name="Drula E."/>
            <person name="Henrissat B."/>
            <person name="Morin E."/>
            <person name="Kohler A."/>
            <person name="Barry K."/>
            <person name="LaButti K."/>
            <person name="Morin E."/>
            <person name="Salamov A."/>
            <person name="Lipzen A."/>
            <person name="Mereny Z."/>
            <person name="Hegedus B."/>
            <person name="Baldrian P."/>
            <person name="Stursova M."/>
            <person name="Weitz H."/>
            <person name="Taylor A."/>
            <person name="Grigoriev I.V."/>
            <person name="Nagy L.G."/>
            <person name="Martin F."/>
            <person name="Kauserud H."/>
        </authorList>
    </citation>
    <scope>NUCLEOTIDE SEQUENCE</scope>
    <source>
        <strain evidence="4">CBHHK182m</strain>
    </source>
</reference>
<sequence length="700" mass="76290">MTRPIPTNPPDFTLETQRARTADVDVEKGQVDNANEGEGSGEDADVKPPKAEEEPATWIRCLLVVAATLVLLVDTDSLNNMGQTAFFPGILVMMLPPSLAISVFFIAAVMVLFGMLVGWAWGAAAMAAAQSARSQALLAAREAAAKSALVAGVSPTVQLQVAAFHGLFLDPRSSAVYGAFFFLGTFALGALRAKVPRLTVVGIFGSIVLDVVCTIGPLLPTPQYLLARMFLLPTSYYVAIALAAIVLIWPETGNHLWLTTLDNAFFEPALSILTLQSAALAERPSDHAAWARVGAKVTAARVQLGAGLAALAGQIGLVDLEVSRGHLGPRDLKRLAPERPPILPNHSNDAPGRRRTGRRRPLHARLLRPRAEQPLRTPPPPRQRSRIPPRTHPRRPRPHPRYHLPPLRTASLSALEALRTWFRDANSGRWTTLIKGRNQEEVDKRSKALVEKKEELVRALSEWREEGRRGLVGPYERFFDKETGKLLVGGQGSRPGGFNASKDPDMFAVRSLFICFVFCDALDAFAARLQRIMGIVAELDLERQQPRFWFPLGLGSIGHKLLSKQDVGVVTQPLAMGTATDPTQFEDASTTEGAGEEEEDSVEDVDVEKEAPAPARRNPDALPPTSGLGRFFVTLGGALRFFRTPEGIFALRHAVVSLALWIPAVVPRTAWFYYSNKGLWALIMAQTGLATFAGEQLFGL</sequence>
<feature type="domain" description="Putative ER transporter 6TM N-terminal" evidence="3">
    <location>
        <begin position="59"/>
        <end position="335"/>
    </location>
</feature>
<feature type="transmembrane region" description="Helical" evidence="2">
    <location>
        <begin position="198"/>
        <end position="219"/>
    </location>
</feature>
<feature type="compositionally biased region" description="Basic residues" evidence="1">
    <location>
        <begin position="383"/>
        <end position="402"/>
    </location>
</feature>
<feature type="region of interest" description="Disordered" evidence="1">
    <location>
        <begin position="331"/>
        <end position="407"/>
    </location>
</feature>
<feature type="transmembrane region" description="Helical" evidence="2">
    <location>
        <begin position="649"/>
        <end position="666"/>
    </location>
</feature>
<accession>A0AAD7MG53</accession>
<feature type="compositionally biased region" description="Basic residues" evidence="1">
    <location>
        <begin position="353"/>
        <end position="368"/>
    </location>
</feature>
<evidence type="ECO:0000313" key="4">
    <source>
        <dbReference type="EMBL" id="KAJ7715902.1"/>
    </source>
</evidence>
<feature type="transmembrane region" description="Helical" evidence="2">
    <location>
        <begin position="225"/>
        <end position="249"/>
    </location>
</feature>
<proteinExistence type="predicted"/>
<feature type="region of interest" description="Disordered" evidence="1">
    <location>
        <begin position="579"/>
        <end position="622"/>
    </location>
</feature>
<keyword evidence="2" id="KW-0812">Transmembrane</keyword>
<feature type="transmembrane region" description="Helical" evidence="2">
    <location>
        <begin position="57"/>
        <end position="73"/>
    </location>
</feature>
<feature type="transmembrane region" description="Helical" evidence="2">
    <location>
        <begin position="174"/>
        <end position="191"/>
    </location>
</feature>
<dbReference type="PANTHER" id="PTHR37994:SF3">
    <property type="entry name" value="ER TRANSPORTER 6TM N-TERMINAL DOMAIN-CONTAINING PROTEIN"/>
    <property type="match status" value="1"/>
</dbReference>
<evidence type="ECO:0000256" key="1">
    <source>
        <dbReference type="SAM" id="MobiDB-lite"/>
    </source>
</evidence>
<dbReference type="InterPro" id="IPR018823">
    <property type="entry name" value="ArAE_2_N"/>
</dbReference>
<keyword evidence="5" id="KW-1185">Reference proteome</keyword>
<name>A0AAD7MG53_9AGAR</name>
<evidence type="ECO:0000256" key="2">
    <source>
        <dbReference type="SAM" id="Phobius"/>
    </source>
</evidence>
<dbReference type="AlphaFoldDB" id="A0AAD7MG53"/>
<comment type="caution">
    <text evidence="4">The sequence shown here is derived from an EMBL/GenBank/DDBJ whole genome shotgun (WGS) entry which is preliminary data.</text>
</comment>
<gene>
    <name evidence="4" type="ORF">B0H16DRAFT_1701559</name>
</gene>
<feature type="non-terminal residue" evidence="4">
    <location>
        <position position="700"/>
    </location>
</feature>
<feature type="region of interest" description="Disordered" evidence="1">
    <location>
        <begin position="1"/>
        <end position="51"/>
    </location>
</feature>
<organism evidence="4 5">
    <name type="scientific">Mycena metata</name>
    <dbReference type="NCBI Taxonomy" id="1033252"/>
    <lineage>
        <taxon>Eukaryota</taxon>
        <taxon>Fungi</taxon>
        <taxon>Dikarya</taxon>
        <taxon>Basidiomycota</taxon>
        <taxon>Agaricomycotina</taxon>
        <taxon>Agaricomycetes</taxon>
        <taxon>Agaricomycetidae</taxon>
        <taxon>Agaricales</taxon>
        <taxon>Marasmiineae</taxon>
        <taxon>Mycenaceae</taxon>
        <taxon>Mycena</taxon>
    </lineage>
</organism>
<evidence type="ECO:0000313" key="5">
    <source>
        <dbReference type="Proteomes" id="UP001215598"/>
    </source>
</evidence>
<dbReference type="Pfam" id="PF10337">
    <property type="entry name" value="ArAE_2_N"/>
    <property type="match status" value="1"/>
</dbReference>
<feature type="compositionally biased region" description="Acidic residues" evidence="1">
    <location>
        <begin position="594"/>
        <end position="607"/>
    </location>
</feature>
<dbReference type="PANTHER" id="PTHR37994">
    <property type="entry name" value="ARAE_2_N DOMAIN-CONTAINING PROTEIN-RELATED"/>
    <property type="match status" value="1"/>
</dbReference>
<feature type="compositionally biased region" description="Basic and acidic residues" evidence="1">
    <location>
        <begin position="17"/>
        <end position="30"/>
    </location>
</feature>
<dbReference type="Proteomes" id="UP001215598">
    <property type="component" value="Unassembled WGS sequence"/>
</dbReference>
<protein>
    <recommendedName>
        <fullName evidence="3">Putative ER transporter 6TM N-terminal domain-containing protein</fullName>
    </recommendedName>
</protein>
<keyword evidence="2" id="KW-0472">Membrane</keyword>
<dbReference type="EMBL" id="JARKIB010000300">
    <property type="protein sequence ID" value="KAJ7715902.1"/>
    <property type="molecule type" value="Genomic_DNA"/>
</dbReference>